<dbReference type="InterPro" id="IPR036390">
    <property type="entry name" value="WH_DNA-bd_sf"/>
</dbReference>
<dbReference type="Pfam" id="PF00250">
    <property type="entry name" value="Forkhead"/>
    <property type="match status" value="1"/>
</dbReference>
<evidence type="ECO:0000313" key="6">
    <source>
        <dbReference type="Proteomes" id="UP000298138"/>
    </source>
</evidence>
<dbReference type="InterPro" id="IPR001766">
    <property type="entry name" value="Fork_head_dom"/>
</dbReference>
<dbReference type="InterPro" id="IPR030456">
    <property type="entry name" value="TF_fork_head_CS_2"/>
</dbReference>
<feature type="non-terminal residue" evidence="5">
    <location>
        <position position="76"/>
    </location>
</feature>
<evidence type="ECO:0000313" key="5">
    <source>
        <dbReference type="EMBL" id="TGZ83590.1"/>
    </source>
</evidence>
<dbReference type="PANTHER" id="PTHR11829">
    <property type="entry name" value="FORKHEAD BOX PROTEIN"/>
    <property type="match status" value="1"/>
</dbReference>
<dbReference type="GO" id="GO:0005634">
    <property type="term" value="C:nucleus"/>
    <property type="evidence" value="ECO:0007669"/>
    <property type="project" value="UniProtKB-SubCell"/>
</dbReference>
<dbReference type="GO" id="GO:0000981">
    <property type="term" value="F:DNA-binding transcription factor activity, RNA polymerase II-specific"/>
    <property type="evidence" value="ECO:0007669"/>
    <property type="project" value="TreeGrafter"/>
</dbReference>
<dbReference type="InterPro" id="IPR036388">
    <property type="entry name" value="WH-like_DNA-bd_sf"/>
</dbReference>
<dbReference type="AlphaFoldDB" id="A0A4S2N361"/>
<evidence type="ECO:0000256" key="3">
    <source>
        <dbReference type="PROSITE-ProRule" id="PRU00089"/>
    </source>
</evidence>
<dbReference type="SUPFAM" id="SSF46785">
    <property type="entry name" value="Winged helix' DNA-binding domain"/>
    <property type="match status" value="1"/>
</dbReference>
<dbReference type="PROSITE" id="PS50039">
    <property type="entry name" value="FORK_HEAD_3"/>
    <property type="match status" value="1"/>
</dbReference>
<feature type="DNA-binding region" description="Fork-head" evidence="3">
    <location>
        <begin position="2"/>
        <end position="76"/>
    </location>
</feature>
<name>A0A4S2N361_9PEZI</name>
<evidence type="ECO:0000256" key="2">
    <source>
        <dbReference type="ARBA" id="ARBA00023242"/>
    </source>
</evidence>
<evidence type="ECO:0000259" key="4">
    <source>
        <dbReference type="PROSITE" id="PS50039"/>
    </source>
</evidence>
<gene>
    <name evidence="5" type="ORF">EX30DRAFT_302884</name>
</gene>
<dbReference type="EMBL" id="ML220113">
    <property type="protein sequence ID" value="TGZ83590.1"/>
    <property type="molecule type" value="Genomic_DNA"/>
</dbReference>
<dbReference type="GO" id="GO:0000978">
    <property type="term" value="F:RNA polymerase II cis-regulatory region sequence-specific DNA binding"/>
    <property type="evidence" value="ECO:0007669"/>
    <property type="project" value="TreeGrafter"/>
</dbReference>
<proteinExistence type="predicted"/>
<dbReference type="SMART" id="SM00339">
    <property type="entry name" value="FH"/>
    <property type="match status" value="1"/>
</dbReference>
<dbReference type="PROSITE" id="PS00658">
    <property type="entry name" value="FORK_HEAD_2"/>
    <property type="match status" value="1"/>
</dbReference>
<dbReference type="OrthoDB" id="5402974at2759"/>
<dbReference type="PANTHER" id="PTHR11829:SF343">
    <property type="entry name" value="FORK-HEAD DOMAIN-CONTAINING PROTEIN"/>
    <property type="match status" value="1"/>
</dbReference>
<dbReference type="InParanoid" id="A0A4S2N361"/>
<comment type="subcellular location">
    <subcellularLocation>
        <location evidence="3">Nucleus</location>
    </subcellularLocation>
</comment>
<dbReference type="STRING" id="341454.A0A4S2N361"/>
<accession>A0A4S2N361</accession>
<keyword evidence="6" id="KW-1185">Reference proteome</keyword>
<organism evidence="5 6">
    <name type="scientific">Ascodesmis nigricans</name>
    <dbReference type="NCBI Taxonomy" id="341454"/>
    <lineage>
        <taxon>Eukaryota</taxon>
        <taxon>Fungi</taxon>
        <taxon>Dikarya</taxon>
        <taxon>Ascomycota</taxon>
        <taxon>Pezizomycotina</taxon>
        <taxon>Pezizomycetes</taxon>
        <taxon>Pezizales</taxon>
        <taxon>Ascodesmidaceae</taxon>
        <taxon>Ascodesmis</taxon>
    </lineage>
</organism>
<dbReference type="PRINTS" id="PR00053">
    <property type="entry name" value="FORKHEAD"/>
</dbReference>
<keyword evidence="1 3" id="KW-0238">DNA-binding</keyword>
<dbReference type="InterPro" id="IPR050211">
    <property type="entry name" value="FOX_domain-containing"/>
</dbReference>
<dbReference type="Gene3D" id="1.10.10.10">
    <property type="entry name" value="Winged helix-like DNA-binding domain superfamily/Winged helix DNA-binding domain"/>
    <property type="match status" value="1"/>
</dbReference>
<dbReference type="CDD" id="cd00059">
    <property type="entry name" value="FH_FOX"/>
    <property type="match status" value="1"/>
</dbReference>
<dbReference type="GO" id="GO:0030154">
    <property type="term" value="P:cell differentiation"/>
    <property type="evidence" value="ECO:0007669"/>
    <property type="project" value="TreeGrafter"/>
</dbReference>
<dbReference type="Proteomes" id="UP000298138">
    <property type="component" value="Unassembled WGS sequence"/>
</dbReference>
<protein>
    <submittedName>
        <fullName evidence="5">Winged helix DNA-binding domain-containing protein</fullName>
    </submittedName>
</protein>
<reference evidence="5 6" key="1">
    <citation type="submission" date="2019-04" db="EMBL/GenBank/DDBJ databases">
        <title>Comparative genomics and transcriptomics to analyze fruiting body development in filamentous ascomycetes.</title>
        <authorList>
            <consortium name="DOE Joint Genome Institute"/>
            <person name="Lutkenhaus R."/>
            <person name="Traeger S."/>
            <person name="Breuer J."/>
            <person name="Kuo A."/>
            <person name="Lipzen A."/>
            <person name="Pangilinan J."/>
            <person name="Dilworth D."/>
            <person name="Sandor L."/>
            <person name="Poggeler S."/>
            <person name="Barry K."/>
            <person name="Grigoriev I.V."/>
            <person name="Nowrousian M."/>
        </authorList>
    </citation>
    <scope>NUCLEOTIDE SEQUENCE [LARGE SCALE GENOMIC DNA]</scope>
    <source>
        <strain evidence="5 6">CBS 389.68</strain>
    </source>
</reference>
<evidence type="ECO:0000256" key="1">
    <source>
        <dbReference type="ARBA" id="ARBA00023125"/>
    </source>
</evidence>
<dbReference type="GO" id="GO:0009653">
    <property type="term" value="P:anatomical structure morphogenesis"/>
    <property type="evidence" value="ECO:0007669"/>
    <property type="project" value="TreeGrafter"/>
</dbReference>
<feature type="domain" description="Fork-head" evidence="4">
    <location>
        <begin position="2"/>
        <end position="76"/>
    </location>
</feature>
<keyword evidence="2 3" id="KW-0539">Nucleus</keyword>
<sequence>MKPTCSYVVMCHDAIKNSPNQMLSLPEIYKAIERKYPYYKFRVNTNGWQSSVRHNLGQNKAFRKVERSGKGWMWGV</sequence>